<gene>
    <name evidence="3" type="ORF">ACFPET_04630</name>
</gene>
<proteinExistence type="predicted"/>
<dbReference type="InterPro" id="IPR003675">
    <property type="entry name" value="Rce1/LyrA-like_dom"/>
</dbReference>
<feature type="transmembrane region" description="Helical" evidence="1">
    <location>
        <begin position="173"/>
        <end position="191"/>
    </location>
</feature>
<feature type="transmembrane region" description="Helical" evidence="1">
    <location>
        <begin position="110"/>
        <end position="128"/>
    </location>
</feature>
<dbReference type="EC" id="3.4.-.-" evidence="3"/>
<accession>A0ABV8TVS7</accession>
<keyword evidence="1" id="KW-0472">Membrane</keyword>
<feature type="transmembrane region" description="Helical" evidence="1">
    <location>
        <begin position="232"/>
        <end position="250"/>
    </location>
</feature>
<sequence>MSPAPSPASKGPWLLLGSFALLAFLFSGALAAVQPATGIDSEALTLPQFGPALAALTTWLIWRGRVAALLPAAVSRKQVIAHTVLMVAAVALFAAIATAFALATGQGMEGVAAVAGTPFVAFLALQLIGATGEEIGWRGFMQPLLETRMGRFAAASATGVVWAAWHIDIFTAGLAVASAFFVSTVAFAVLLGYMGNGSFWQRVATASIGHWLINIALHIVAGERVNESPQVYFTALAAVVTTAVFLAMFVRARAARQRARERDTGESSAD</sequence>
<evidence type="ECO:0000259" key="2">
    <source>
        <dbReference type="Pfam" id="PF02517"/>
    </source>
</evidence>
<dbReference type="Pfam" id="PF02517">
    <property type="entry name" value="Rce1-like"/>
    <property type="match status" value="1"/>
</dbReference>
<evidence type="ECO:0000313" key="4">
    <source>
        <dbReference type="Proteomes" id="UP001595823"/>
    </source>
</evidence>
<organism evidence="3 4">
    <name type="scientific">Salininema proteolyticum</name>
    <dbReference type="NCBI Taxonomy" id="1607685"/>
    <lineage>
        <taxon>Bacteria</taxon>
        <taxon>Bacillati</taxon>
        <taxon>Actinomycetota</taxon>
        <taxon>Actinomycetes</taxon>
        <taxon>Glycomycetales</taxon>
        <taxon>Glycomycetaceae</taxon>
        <taxon>Salininema</taxon>
    </lineage>
</organism>
<keyword evidence="1" id="KW-0812">Transmembrane</keyword>
<dbReference type="Proteomes" id="UP001595823">
    <property type="component" value="Unassembled WGS sequence"/>
</dbReference>
<name>A0ABV8TVS7_9ACTN</name>
<dbReference type="PANTHER" id="PTHR35797:SF1">
    <property type="entry name" value="PROTEASE"/>
    <property type="match status" value="1"/>
</dbReference>
<dbReference type="PANTHER" id="PTHR35797">
    <property type="entry name" value="PROTEASE-RELATED"/>
    <property type="match status" value="1"/>
</dbReference>
<dbReference type="InterPro" id="IPR042150">
    <property type="entry name" value="MmRce1-like"/>
</dbReference>
<dbReference type="RefSeq" id="WP_380618248.1">
    <property type="nucleotide sequence ID" value="NZ_JBHSDK010000005.1"/>
</dbReference>
<evidence type="ECO:0000256" key="1">
    <source>
        <dbReference type="SAM" id="Phobius"/>
    </source>
</evidence>
<feature type="domain" description="CAAX prenyl protease 2/Lysostaphin resistance protein A-like" evidence="2">
    <location>
        <begin position="118"/>
        <end position="215"/>
    </location>
</feature>
<comment type="caution">
    <text evidence="3">The sequence shown here is derived from an EMBL/GenBank/DDBJ whole genome shotgun (WGS) entry which is preliminary data.</text>
</comment>
<keyword evidence="1" id="KW-1133">Transmembrane helix</keyword>
<keyword evidence="4" id="KW-1185">Reference proteome</keyword>
<feature type="transmembrane region" description="Helical" evidence="1">
    <location>
        <begin position="41"/>
        <end position="62"/>
    </location>
</feature>
<feature type="transmembrane region" description="Helical" evidence="1">
    <location>
        <begin position="149"/>
        <end position="167"/>
    </location>
</feature>
<feature type="transmembrane region" description="Helical" evidence="1">
    <location>
        <begin position="203"/>
        <end position="220"/>
    </location>
</feature>
<dbReference type="GO" id="GO:0016787">
    <property type="term" value="F:hydrolase activity"/>
    <property type="evidence" value="ECO:0007669"/>
    <property type="project" value="UniProtKB-KW"/>
</dbReference>
<dbReference type="EMBL" id="JBHSDK010000005">
    <property type="protein sequence ID" value="MFC4334481.1"/>
    <property type="molecule type" value="Genomic_DNA"/>
</dbReference>
<protein>
    <submittedName>
        <fullName evidence="3">CPBP family intramembrane glutamic endopeptidase</fullName>
        <ecNumber evidence="3">3.4.-.-</ecNumber>
    </submittedName>
</protein>
<keyword evidence="3" id="KW-0378">Hydrolase</keyword>
<feature type="transmembrane region" description="Helical" evidence="1">
    <location>
        <begin position="83"/>
        <end position="104"/>
    </location>
</feature>
<evidence type="ECO:0000313" key="3">
    <source>
        <dbReference type="EMBL" id="MFC4334481.1"/>
    </source>
</evidence>
<reference evidence="4" key="1">
    <citation type="journal article" date="2019" name="Int. J. Syst. Evol. Microbiol.">
        <title>The Global Catalogue of Microorganisms (GCM) 10K type strain sequencing project: providing services to taxonomists for standard genome sequencing and annotation.</title>
        <authorList>
            <consortium name="The Broad Institute Genomics Platform"/>
            <consortium name="The Broad Institute Genome Sequencing Center for Infectious Disease"/>
            <person name="Wu L."/>
            <person name="Ma J."/>
        </authorList>
    </citation>
    <scope>NUCLEOTIDE SEQUENCE [LARGE SCALE GENOMIC DNA]</scope>
    <source>
        <strain evidence="4">IBRC-M 10908</strain>
    </source>
</reference>